<reference evidence="2" key="2">
    <citation type="submission" date="2020-09" db="EMBL/GenBank/DDBJ databases">
        <authorList>
            <person name="Sun Q."/>
            <person name="Zhou Y."/>
        </authorList>
    </citation>
    <scope>NUCLEOTIDE SEQUENCE</scope>
    <source>
        <strain evidence="2">CGMCC 4.5737</strain>
    </source>
</reference>
<evidence type="ECO:0000259" key="1">
    <source>
        <dbReference type="Pfam" id="PF04149"/>
    </source>
</evidence>
<gene>
    <name evidence="2" type="ORF">GCM10012275_25810</name>
</gene>
<comment type="caution">
    <text evidence="2">The sequence shown here is derived from an EMBL/GenBank/DDBJ whole genome shotgun (WGS) entry which is preliminary data.</text>
</comment>
<accession>A0A8J3CCJ3</accession>
<evidence type="ECO:0000313" key="3">
    <source>
        <dbReference type="Proteomes" id="UP000637578"/>
    </source>
</evidence>
<dbReference type="Pfam" id="PF04149">
    <property type="entry name" value="DUF397"/>
    <property type="match status" value="2"/>
</dbReference>
<proteinExistence type="predicted"/>
<evidence type="ECO:0000313" key="2">
    <source>
        <dbReference type="EMBL" id="GGM53603.1"/>
    </source>
</evidence>
<dbReference type="Proteomes" id="UP000637578">
    <property type="component" value="Unassembled WGS sequence"/>
</dbReference>
<feature type="domain" description="DUF397" evidence="1">
    <location>
        <begin position="10"/>
        <end position="32"/>
    </location>
</feature>
<dbReference type="AlphaFoldDB" id="A0A8J3CCJ3"/>
<dbReference type="EMBL" id="BMMK01000010">
    <property type="protein sequence ID" value="GGM53603.1"/>
    <property type="molecule type" value="Genomic_DNA"/>
</dbReference>
<organism evidence="2 3">
    <name type="scientific">Longimycelium tulufanense</name>
    <dbReference type="NCBI Taxonomy" id="907463"/>
    <lineage>
        <taxon>Bacteria</taxon>
        <taxon>Bacillati</taxon>
        <taxon>Actinomycetota</taxon>
        <taxon>Actinomycetes</taxon>
        <taxon>Pseudonocardiales</taxon>
        <taxon>Pseudonocardiaceae</taxon>
        <taxon>Longimycelium</taxon>
    </lineage>
</organism>
<name>A0A8J3CCJ3_9PSEU</name>
<protein>
    <submittedName>
        <fullName evidence="2">Toxin</fullName>
    </submittedName>
</protein>
<reference evidence="2" key="1">
    <citation type="journal article" date="2014" name="Int. J. Syst. Evol. Microbiol.">
        <title>Complete genome sequence of Corynebacterium casei LMG S-19264T (=DSM 44701T), isolated from a smear-ripened cheese.</title>
        <authorList>
            <consortium name="US DOE Joint Genome Institute (JGI-PGF)"/>
            <person name="Walter F."/>
            <person name="Albersmeier A."/>
            <person name="Kalinowski J."/>
            <person name="Ruckert C."/>
        </authorList>
    </citation>
    <scope>NUCLEOTIDE SEQUENCE</scope>
    <source>
        <strain evidence="2">CGMCC 4.5737</strain>
    </source>
</reference>
<dbReference type="RefSeq" id="WP_189057304.1">
    <property type="nucleotide sequence ID" value="NZ_BMMK01000010.1"/>
</dbReference>
<dbReference type="InterPro" id="IPR007278">
    <property type="entry name" value="DUF397"/>
</dbReference>
<sequence length="93" mass="9783">MSSLDLCRVGWRKSARSNGGGNACVEVAFHGDATWRKSSRSNGSGGECVEVAHMPGMTAVRDSKNPTGPALAFGPAEWAAFRDTVKSGRLDLS</sequence>
<feature type="domain" description="DUF397" evidence="1">
    <location>
        <begin position="33"/>
        <end position="86"/>
    </location>
</feature>
<keyword evidence="3" id="KW-1185">Reference proteome</keyword>